<dbReference type="EMBL" id="FQYP01000004">
    <property type="protein sequence ID" value="SHI91976.1"/>
    <property type="molecule type" value="Genomic_DNA"/>
</dbReference>
<keyword evidence="3" id="KW-1185">Reference proteome</keyword>
<evidence type="ECO:0008006" key="4">
    <source>
        <dbReference type="Google" id="ProtNLM"/>
    </source>
</evidence>
<keyword evidence="1" id="KW-0732">Signal</keyword>
<evidence type="ECO:0000256" key="1">
    <source>
        <dbReference type="SAM" id="SignalP"/>
    </source>
</evidence>
<reference evidence="3" key="1">
    <citation type="submission" date="2016-11" db="EMBL/GenBank/DDBJ databases">
        <authorList>
            <person name="Varghese N."/>
            <person name="Submissions S."/>
        </authorList>
    </citation>
    <scope>NUCLEOTIDE SEQUENCE [LARGE SCALE GENOMIC DNA]</scope>
    <source>
        <strain evidence="3">DSM 22623</strain>
    </source>
</reference>
<feature type="chain" id="PRO_5009917273" description="Lipoprotein" evidence="1">
    <location>
        <begin position="22"/>
        <end position="138"/>
    </location>
</feature>
<dbReference type="RefSeq" id="WP_073315894.1">
    <property type="nucleotide sequence ID" value="NZ_FQYP01000004.1"/>
</dbReference>
<proteinExistence type="predicted"/>
<evidence type="ECO:0000313" key="2">
    <source>
        <dbReference type="EMBL" id="SHI91976.1"/>
    </source>
</evidence>
<dbReference type="AlphaFoldDB" id="A0A1M6F2U7"/>
<dbReference type="STRING" id="570521.SAMN04488508_10463"/>
<gene>
    <name evidence="2" type="ORF">SAMN04488508_10463</name>
</gene>
<protein>
    <recommendedName>
        <fullName evidence="4">Lipoprotein</fullName>
    </recommendedName>
</protein>
<dbReference type="PROSITE" id="PS51257">
    <property type="entry name" value="PROKAR_LIPOPROTEIN"/>
    <property type="match status" value="1"/>
</dbReference>
<sequence>MKTIKIILAFFIIAMTSGCGVDDNTGFFYELVPIETATVPDTFVRGETYTISVTFFRPTSCHAFAGFDYTPDNNERTVAVVNLVVNPDNCRDLEDTASVEESLEFFVGNEESYVFRFWQGRDDQGNNQYLTIEVPVEN</sequence>
<dbReference type="OrthoDB" id="893802at2"/>
<name>A0A1M6F2U7_9FLAO</name>
<feature type="signal peptide" evidence="1">
    <location>
        <begin position="1"/>
        <end position="21"/>
    </location>
</feature>
<evidence type="ECO:0000313" key="3">
    <source>
        <dbReference type="Proteomes" id="UP000184432"/>
    </source>
</evidence>
<organism evidence="2 3">
    <name type="scientific">Aquimarina spongiae</name>
    <dbReference type="NCBI Taxonomy" id="570521"/>
    <lineage>
        <taxon>Bacteria</taxon>
        <taxon>Pseudomonadati</taxon>
        <taxon>Bacteroidota</taxon>
        <taxon>Flavobacteriia</taxon>
        <taxon>Flavobacteriales</taxon>
        <taxon>Flavobacteriaceae</taxon>
        <taxon>Aquimarina</taxon>
    </lineage>
</organism>
<dbReference type="Proteomes" id="UP000184432">
    <property type="component" value="Unassembled WGS sequence"/>
</dbReference>
<accession>A0A1M6F2U7</accession>